<name>A0A428ZB79_KIBAR</name>
<dbReference type="OrthoDB" id="4554527at2"/>
<accession>A0A428ZB79</accession>
<dbReference type="InterPro" id="IPR035903">
    <property type="entry name" value="HesB-like_dom_sf"/>
</dbReference>
<dbReference type="Gene3D" id="2.60.300.12">
    <property type="entry name" value="HesB-like domain"/>
    <property type="match status" value="1"/>
</dbReference>
<dbReference type="AlphaFoldDB" id="A0A428ZB79"/>
<comment type="caution">
    <text evidence="1">The sequence shown here is derived from an EMBL/GenBank/DDBJ whole genome shotgun (WGS) entry which is preliminary data.</text>
</comment>
<sequence length="106" mass="11161">MILLLLLTPVAVEFISFITSTSTTPHAAGLRITAAQASPEGANLAVELVTCPLDGDQIVAQTGARVYMDPLAAAFLDDKVLTAELDERGRPRFRLLQPEADGGASP</sequence>
<organism evidence="1 2">
    <name type="scientific">Kibdelosporangium aridum</name>
    <dbReference type="NCBI Taxonomy" id="2030"/>
    <lineage>
        <taxon>Bacteria</taxon>
        <taxon>Bacillati</taxon>
        <taxon>Actinomycetota</taxon>
        <taxon>Actinomycetes</taxon>
        <taxon>Pseudonocardiales</taxon>
        <taxon>Pseudonocardiaceae</taxon>
        <taxon>Kibdelosporangium</taxon>
    </lineage>
</organism>
<reference evidence="1 2" key="1">
    <citation type="submission" date="2018-05" db="EMBL/GenBank/DDBJ databases">
        <title>Evolution of GPA BGCs.</title>
        <authorList>
            <person name="Waglechner N."/>
            <person name="Wright G.D."/>
        </authorList>
    </citation>
    <scope>NUCLEOTIDE SEQUENCE [LARGE SCALE GENOMIC DNA]</scope>
    <source>
        <strain evidence="1 2">A82846</strain>
    </source>
</reference>
<dbReference type="SUPFAM" id="SSF89360">
    <property type="entry name" value="HesB-like domain"/>
    <property type="match status" value="1"/>
</dbReference>
<proteinExistence type="predicted"/>
<dbReference type="RefSeq" id="WP_051794757.1">
    <property type="nucleotide sequence ID" value="NZ_QHKI01000013.1"/>
</dbReference>
<dbReference type="EMBL" id="QHKI01000013">
    <property type="protein sequence ID" value="RSM85228.1"/>
    <property type="molecule type" value="Genomic_DNA"/>
</dbReference>
<evidence type="ECO:0000313" key="2">
    <source>
        <dbReference type="Proteomes" id="UP000287547"/>
    </source>
</evidence>
<evidence type="ECO:0000313" key="1">
    <source>
        <dbReference type="EMBL" id="RSM85228.1"/>
    </source>
</evidence>
<protein>
    <submittedName>
        <fullName evidence="1">Iron-sulfur cluster biosynthesis protein</fullName>
    </submittedName>
</protein>
<gene>
    <name evidence="1" type="ORF">DMH04_18230</name>
</gene>
<dbReference type="Proteomes" id="UP000287547">
    <property type="component" value="Unassembled WGS sequence"/>
</dbReference>